<sequence>MSSQSSLGKGIALAFLSFATFSFSDACVKLLGNQLDPFLVTSIGSIFSLMALPFVKAPEDRWSDVFRTSNRTLWMVRAGTATLGSAGSVTAFSTLPMAEAFALIFLLPSFVTILSILFLKEQVGWRRWAAVAIGFAGVLIVLRPGFRELSIGHLGALFGGLAGAVSVILFRAMGPSEKRISLYGAGFFGPIVLCAILMIPHFTWPNSEQWVFIAGYGLLAGLANVVLMRAAHHAPANALAPSQYSQMLWALLLGWLIARETVDAIMLAGIALIILSGLLTLMRERVRGTPLPPPVASADAQPALSIDAASDETDGGQTTGNCVCEHRPAR</sequence>
<feature type="transmembrane region" description="Helical" evidence="1">
    <location>
        <begin position="101"/>
        <end position="119"/>
    </location>
</feature>
<evidence type="ECO:0000313" key="3">
    <source>
        <dbReference type="EMBL" id="PTW54990.1"/>
    </source>
</evidence>
<gene>
    <name evidence="3" type="ORF">C8N35_11330</name>
</gene>
<dbReference type="PANTHER" id="PTHR22911">
    <property type="entry name" value="ACYL-MALONYL CONDENSING ENZYME-RELATED"/>
    <property type="match status" value="1"/>
</dbReference>
<feature type="transmembrane region" description="Helical" evidence="1">
    <location>
        <begin position="182"/>
        <end position="204"/>
    </location>
</feature>
<dbReference type="Pfam" id="PF00892">
    <property type="entry name" value="EamA"/>
    <property type="match status" value="2"/>
</dbReference>
<keyword evidence="1" id="KW-0812">Transmembrane</keyword>
<name>A0A2T5UU12_9HYPH</name>
<dbReference type="Proteomes" id="UP000244081">
    <property type="component" value="Unassembled WGS sequence"/>
</dbReference>
<feature type="domain" description="EamA" evidence="2">
    <location>
        <begin position="9"/>
        <end position="142"/>
    </location>
</feature>
<feature type="transmembrane region" description="Helical" evidence="1">
    <location>
        <begin position="128"/>
        <end position="146"/>
    </location>
</feature>
<dbReference type="SUPFAM" id="SSF103481">
    <property type="entry name" value="Multidrug resistance efflux transporter EmrE"/>
    <property type="match status" value="2"/>
</dbReference>
<dbReference type="InterPro" id="IPR000620">
    <property type="entry name" value="EamA_dom"/>
</dbReference>
<keyword evidence="4" id="KW-1185">Reference proteome</keyword>
<dbReference type="AlphaFoldDB" id="A0A2T5UU12"/>
<reference evidence="3 4" key="1">
    <citation type="submission" date="2018-04" db="EMBL/GenBank/DDBJ databases">
        <title>Genomic Encyclopedia of Archaeal and Bacterial Type Strains, Phase II (KMG-II): from individual species to whole genera.</title>
        <authorList>
            <person name="Goeker M."/>
        </authorList>
    </citation>
    <scope>NUCLEOTIDE SEQUENCE [LARGE SCALE GENOMIC DNA]</scope>
    <source>
        <strain evidence="3 4">DSM 23382</strain>
    </source>
</reference>
<protein>
    <submittedName>
        <fullName evidence="3">Drug/metabolite transporter (DMT)-like permease</fullName>
    </submittedName>
</protein>
<evidence type="ECO:0000259" key="2">
    <source>
        <dbReference type="Pfam" id="PF00892"/>
    </source>
</evidence>
<dbReference type="GO" id="GO:0016020">
    <property type="term" value="C:membrane"/>
    <property type="evidence" value="ECO:0007669"/>
    <property type="project" value="InterPro"/>
</dbReference>
<evidence type="ECO:0000256" key="1">
    <source>
        <dbReference type="SAM" id="Phobius"/>
    </source>
</evidence>
<feature type="transmembrane region" description="Helical" evidence="1">
    <location>
        <begin position="239"/>
        <end position="258"/>
    </location>
</feature>
<dbReference type="InterPro" id="IPR037185">
    <property type="entry name" value="EmrE-like"/>
</dbReference>
<dbReference type="PANTHER" id="PTHR22911:SF135">
    <property type="entry name" value="BLR4310 PROTEIN"/>
    <property type="match status" value="1"/>
</dbReference>
<proteinExistence type="predicted"/>
<keyword evidence="1" id="KW-1133">Transmembrane helix</keyword>
<feature type="domain" description="EamA" evidence="2">
    <location>
        <begin position="154"/>
        <end position="281"/>
    </location>
</feature>
<dbReference type="EMBL" id="QAYG01000013">
    <property type="protein sequence ID" value="PTW54990.1"/>
    <property type="molecule type" value="Genomic_DNA"/>
</dbReference>
<feature type="transmembrane region" description="Helical" evidence="1">
    <location>
        <begin position="210"/>
        <end position="227"/>
    </location>
</feature>
<feature type="transmembrane region" description="Helical" evidence="1">
    <location>
        <begin position="264"/>
        <end position="282"/>
    </location>
</feature>
<dbReference type="Gene3D" id="1.10.3730.20">
    <property type="match status" value="1"/>
</dbReference>
<feature type="transmembrane region" description="Helical" evidence="1">
    <location>
        <begin position="76"/>
        <end position="95"/>
    </location>
</feature>
<keyword evidence="1" id="KW-0472">Membrane</keyword>
<comment type="caution">
    <text evidence="3">The sequence shown here is derived from an EMBL/GenBank/DDBJ whole genome shotgun (WGS) entry which is preliminary data.</text>
</comment>
<organism evidence="3 4">
    <name type="scientific">Breoghania corrubedonensis</name>
    <dbReference type="NCBI Taxonomy" id="665038"/>
    <lineage>
        <taxon>Bacteria</taxon>
        <taxon>Pseudomonadati</taxon>
        <taxon>Pseudomonadota</taxon>
        <taxon>Alphaproteobacteria</taxon>
        <taxon>Hyphomicrobiales</taxon>
        <taxon>Stappiaceae</taxon>
        <taxon>Breoghania</taxon>
    </lineage>
</organism>
<evidence type="ECO:0000313" key="4">
    <source>
        <dbReference type="Proteomes" id="UP000244081"/>
    </source>
</evidence>
<accession>A0A2T5UU12</accession>
<dbReference type="OrthoDB" id="7818056at2"/>
<feature type="transmembrane region" description="Helical" evidence="1">
    <location>
        <begin position="152"/>
        <end position="170"/>
    </location>
</feature>
<dbReference type="RefSeq" id="WP_107991862.1">
    <property type="nucleotide sequence ID" value="NZ_QAYG01000013.1"/>
</dbReference>